<dbReference type="AlphaFoldDB" id="A0A834MGM8"/>
<sequence length="200" mass="22490">MKERRIASDLVGWVVPGIRRNPEPYSDSSVVDETRSANYVVFIFEKTLTSRSKLKETPLAEQQGKTSPHSTNSTENHTNERYVYSPEDGAPCTRCKRTRGVGPAKRTIVTFFGWRHQRAPPAPASRCVDSGIGGERRPKLRRAGHRTREGGGQFSETRTAFHIPLRWNAAAIAPPPLDRPGQRLANIRRRGRKQRSPRPG</sequence>
<evidence type="ECO:0000313" key="3">
    <source>
        <dbReference type="Proteomes" id="UP000625711"/>
    </source>
</evidence>
<comment type="caution">
    <text evidence="2">The sequence shown here is derived from an EMBL/GenBank/DDBJ whole genome shotgun (WGS) entry which is preliminary data.</text>
</comment>
<protein>
    <submittedName>
        <fullName evidence="2">Uncharacterized protein</fullName>
    </submittedName>
</protein>
<feature type="region of interest" description="Disordered" evidence="1">
    <location>
        <begin position="172"/>
        <end position="200"/>
    </location>
</feature>
<reference evidence="2" key="1">
    <citation type="submission" date="2020-08" db="EMBL/GenBank/DDBJ databases">
        <title>Genome sequencing and assembly of the red palm weevil Rhynchophorus ferrugineus.</title>
        <authorList>
            <person name="Dias G.B."/>
            <person name="Bergman C.M."/>
            <person name="Manee M."/>
        </authorList>
    </citation>
    <scope>NUCLEOTIDE SEQUENCE</scope>
    <source>
        <strain evidence="2">AA-2017</strain>
        <tissue evidence="2">Whole larva</tissue>
    </source>
</reference>
<accession>A0A834MGM8</accession>
<evidence type="ECO:0000313" key="2">
    <source>
        <dbReference type="EMBL" id="KAF7282793.1"/>
    </source>
</evidence>
<gene>
    <name evidence="2" type="ORF">GWI33_001941</name>
</gene>
<dbReference type="Proteomes" id="UP000625711">
    <property type="component" value="Unassembled WGS sequence"/>
</dbReference>
<keyword evidence="3" id="KW-1185">Reference proteome</keyword>
<name>A0A834MGM8_RHYFE</name>
<dbReference type="EMBL" id="JAACXV010000156">
    <property type="protein sequence ID" value="KAF7282793.1"/>
    <property type="molecule type" value="Genomic_DNA"/>
</dbReference>
<proteinExistence type="predicted"/>
<feature type="region of interest" description="Disordered" evidence="1">
    <location>
        <begin position="54"/>
        <end position="85"/>
    </location>
</feature>
<evidence type="ECO:0000256" key="1">
    <source>
        <dbReference type="SAM" id="MobiDB-lite"/>
    </source>
</evidence>
<organism evidence="2 3">
    <name type="scientific">Rhynchophorus ferrugineus</name>
    <name type="common">Red palm weevil</name>
    <name type="synonym">Curculio ferrugineus</name>
    <dbReference type="NCBI Taxonomy" id="354439"/>
    <lineage>
        <taxon>Eukaryota</taxon>
        <taxon>Metazoa</taxon>
        <taxon>Ecdysozoa</taxon>
        <taxon>Arthropoda</taxon>
        <taxon>Hexapoda</taxon>
        <taxon>Insecta</taxon>
        <taxon>Pterygota</taxon>
        <taxon>Neoptera</taxon>
        <taxon>Endopterygota</taxon>
        <taxon>Coleoptera</taxon>
        <taxon>Polyphaga</taxon>
        <taxon>Cucujiformia</taxon>
        <taxon>Curculionidae</taxon>
        <taxon>Dryophthorinae</taxon>
        <taxon>Rhynchophorus</taxon>
    </lineage>
</organism>
<feature type="compositionally biased region" description="Polar residues" evidence="1">
    <location>
        <begin position="63"/>
        <end position="76"/>
    </location>
</feature>
<feature type="compositionally biased region" description="Basic residues" evidence="1">
    <location>
        <begin position="186"/>
        <end position="200"/>
    </location>
</feature>
<feature type="region of interest" description="Disordered" evidence="1">
    <location>
        <begin position="120"/>
        <end position="157"/>
    </location>
</feature>